<geneLocation type="plasmid" evidence="2">
    <name>pAzo1</name>
</geneLocation>
<accession>Q5NWP3</accession>
<dbReference type="RefSeq" id="WP_011254658.1">
    <property type="nucleotide sequence ID" value="NC_006823.1"/>
</dbReference>
<dbReference type="Proteomes" id="UP000006552">
    <property type="component" value="Plasmid 1"/>
</dbReference>
<gene>
    <name evidence="1" type="ORF">p1D21</name>
</gene>
<dbReference type="HOGENOM" id="CLU_2021933_0_0_4"/>
<proteinExistence type="predicted"/>
<keyword evidence="2" id="KW-1185">Reference proteome</keyword>
<keyword evidence="1" id="KW-0614">Plasmid</keyword>
<protein>
    <submittedName>
        <fullName evidence="1">Uncharacterized protein</fullName>
    </submittedName>
</protein>
<organism evidence="1 2">
    <name type="scientific">Aromatoleum aromaticum (strain DSM 19018 / LMG 30748 / EbN1)</name>
    <name type="common">Azoarcus sp. (strain EbN1)</name>
    <dbReference type="NCBI Taxonomy" id="76114"/>
    <lineage>
        <taxon>Bacteria</taxon>
        <taxon>Pseudomonadati</taxon>
        <taxon>Pseudomonadota</taxon>
        <taxon>Betaproteobacteria</taxon>
        <taxon>Rhodocyclales</taxon>
        <taxon>Rhodocyclaceae</taxon>
        <taxon>Aromatoleum</taxon>
    </lineage>
</organism>
<name>Q5NWP3_AROAE</name>
<dbReference type="OrthoDB" id="7865411at2"/>
<sequence>MVFSQRELATVLAALRFWARTGISGTPLEHSIATEGEVLRPLNMEEVDVLCERLNTVDDHEAKRVLVSVSGGVADIACDPGVEVAVFDHDAFASDPEATAGVPSSFKGLAEVLGVPVEAHHE</sequence>
<dbReference type="KEGG" id="eba:p1D21"/>
<evidence type="ECO:0000313" key="2">
    <source>
        <dbReference type="Proteomes" id="UP000006552"/>
    </source>
</evidence>
<dbReference type="EMBL" id="CR555307">
    <property type="protein sequence ID" value="CAI10521.1"/>
    <property type="molecule type" value="Genomic_DNA"/>
</dbReference>
<evidence type="ECO:0000313" key="1">
    <source>
        <dbReference type="EMBL" id="CAI10521.1"/>
    </source>
</evidence>
<dbReference type="AlphaFoldDB" id="Q5NWP3"/>
<reference evidence="1 2" key="1">
    <citation type="journal article" date="2005" name="Arch. Microbiol.">
        <title>The genome sequence of an anaerobic aromatic-degrading denitrifying bacterium, strain EbN1.</title>
        <authorList>
            <person name="Rabus R."/>
            <person name="Kube M."/>
            <person name="Heider J."/>
            <person name="Beck A."/>
            <person name="Heitmann K."/>
            <person name="Widdel F."/>
            <person name="Reinhardt R."/>
        </authorList>
    </citation>
    <scope>NUCLEOTIDE SEQUENCE [LARGE SCALE GENOMIC DNA]</scope>
    <source>
        <strain evidence="1 2">EbN1</strain>
        <plasmid evidence="2">Plasmid pAzo1</plasmid>
    </source>
</reference>